<dbReference type="Proteomes" id="UP000235145">
    <property type="component" value="Unassembled WGS sequence"/>
</dbReference>
<protein>
    <submittedName>
        <fullName evidence="1">Uncharacterized protein</fullName>
    </submittedName>
</protein>
<dbReference type="PANTHER" id="PTHR10492:SF101">
    <property type="entry name" value="ATP-DEPENDENT DNA HELICASE"/>
    <property type="match status" value="1"/>
</dbReference>
<comment type="caution">
    <text evidence="1">The sequence shown here is derived from an EMBL/GenBank/DDBJ whole genome shotgun (WGS) entry which is preliminary data.</text>
</comment>
<dbReference type="EMBL" id="NBSK02000002">
    <property type="protein sequence ID" value="KAJ0221730.1"/>
    <property type="molecule type" value="Genomic_DNA"/>
</dbReference>
<proteinExistence type="predicted"/>
<name>A0A9R1WFS1_LACSA</name>
<evidence type="ECO:0000313" key="2">
    <source>
        <dbReference type="Proteomes" id="UP000235145"/>
    </source>
</evidence>
<gene>
    <name evidence="1" type="ORF">LSAT_V11C200052840</name>
</gene>
<dbReference type="PANTHER" id="PTHR10492">
    <property type="match status" value="1"/>
</dbReference>
<dbReference type="AlphaFoldDB" id="A0A9R1WFS1"/>
<organism evidence="1 2">
    <name type="scientific">Lactuca sativa</name>
    <name type="common">Garden lettuce</name>
    <dbReference type="NCBI Taxonomy" id="4236"/>
    <lineage>
        <taxon>Eukaryota</taxon>
        <taxon>Viridiplantae</taxon>
        <taxon>Streptophyta</taxon>
        <taxon>Embryophyta</taxon>
        <taxon>Tracheophyta</taxon>
        <taxon>Spermatophyta</taxon>
        <taxon>Magnoliopsida</taxon>
        <taxon>eudicotyledons</taxon>
        <taxon>Gunneridae</taxon>
        <taxon>Pentapetalae</taxon>
        <taxon>asterids</taxon>
        <taxon>campanulids</taxon>
        <taxon>Asterales</taxon>
        <taxon>Asteraceae</taxon>
        <taxon>Cichorioideae</taxon>
        <taxon>Cichorieae</taxon>
        <taxon>Lactucinae</taxon>
        <taxon>Lactuca</taxon>
    </lineage>
</organism>
<evidence type="ECO:0000313" key="1">
    <source>
        <dbReference type="EMBL" id="KAJ0221730.1"/>
    </source>
</evidence>
<accession>A0A9R1WFS1</accession>
<reference evidence="1 2" key="1">
    <citation type="journal article" date="2017" name="Nat. Commun.">
        <title>Genome assembly with in vitro proximity ligation data and whole-genome triplication in lettuce.</title>
        <authorList>
            <person name="Reyes-Chin-Wo S."/>
            <person name="Wang Z."/>
            <person name="Yang X."/>
            <person name="Kozik A."/>
            <person name="Arikit S."/>
            <person name="Song C."/>
            <person name="Xia L."/>
            <person name="Froenicke L."/>
            <person name="Lavelle D.O."/>
            <person name="Truco M.J."/>
            <person name="Xia R."/>
            <person name="Zhu S."/>
            <person name="Xu C."/>
            <person name="Xu H."/>
            <person name="Xu X."/>
            <person name="Cox K."/>
            <person name="Korf I."/>
            <person name="Meyers B.C."/>
            <person name="Michelmore R.W."/>
        </authorList>
    </citation>
    <scope>NUCLEOTIDE SEQUENCE [LARGE SCALE GENOMIC DNA]</scope>
    <source>
        <strain evidence="2">cv. Salinas</strain>
        <tissue evidence="1">Seedlings</tissue>
    </source>
</reference>
<keyword evidence="2" id="KW-1185">Reference proteome</keyword>
<sequence length="172" mass="19958">MYPSVVRLPFHLTGQQNVVYGADDDIDDVLDKQFVSSSMFLAWMACNEHNKEARKLSHVEFPTKFIWKLKDRCWKPRKIRKSIGRIHAVSPNLGEAYFLKIILNKVKGPKSFEDVRTVNGHEYATFREACYALELLEDDRENIDAIEEARDSGSGYYLLLFTNSICNYEKVE</sequence>